<keyword evidence="11" id="KW-1185">Reference proteome</keyword>
<dbReference type="InterPro" id="IPR003724">
    <property type="entry name" value="CblAdoTrfase_CobA"/>
</dbReference>
<dbReference type="Proteomes" id="UP000391834">
    <property type="component" value="Unassembled WGS sequence"/>
</dbReference>
<dbReference type="PIRSF" id="PIRSF015617">
    <property type="entry name" value="Adensltrnsf_CobA"/>
    <property type="match status" value="1"/>
</dbReference>
<dbReference type="CDD" id="cd00561">
    <property type="entry name" value="CobA_ACA"/>
    <property type="match status" value="1"/>
</dbReference>
<proteinExistence type="inferred from homology"/>
<dbReference type="NCBIfam" id="NF004637">
    <property type="entry name" value="PRK05986.1"/>
    <property type="match status" value="1"/>
</dbReference>
<dbReference type="PANTHER" id="PTHR46638">
    <property type="entry name" value="CORRINOID ADENOSYLTRANSFERASE"/>
    <property type="match status" value="1"/>
</dbReference>
<dbReference type="GO" id="GO:0005524">
    <property type="term" value="F:ATP binding"/>
    <property type="evidence" value="ECO:0007669"/>
    <property type="project" value="InterPro"/>
</dbReference>
<name>A0A5M4AUQ4_9BACT</name>
<comment type="catalytic activity">
    <reaction evidence="9">
        <text>2 cob(II)alamin + reduced [electron-transfer flavoprotein] + 2 ATP = 2 adenosylcob(III)alamin + 2 triphosphate + oxidized [electron-transfer flavoprotein] + 3 H(+)</text>
        <dbReference type="Rhea" id="RHEA:28671"/>
        <dbReference type="Rhea" id="RHEA-COMP:10685"/>
        <dbReference type="Rhea" id="RHEA-COMP:10686"/>
        <dbReference type="ChEBI" id="CHEBI:15378"/>
        <dbReference type="ChEBI" id="CHEBI:16304"/>
        <dbReference type="ChEBI" id="CHEBI:18036"/>
        <dbReference type="ChEBI" id="CHEBI:18408"/>
        <dbReference type="ChEBI" id="CHEBI:30616"/>
        <dbReference type="ChEBI" id="CHEBI:57692"/>
        <dbReference type="ChEBI" id="CHEBI:58307"/>
        <dbReference type="EC" id="2.5.1.17"/>
    </reaction>
</comment>
<evidence type="ECO:0000256" key="7">
    <source>
        <dbReference type="ARBA" id="ARBA00033354"/>
    </source>
</evidence>
<dbReference type="PANTHER" id="PTHR46638:SF1">
    <property type="entry name" value="CORRINOID ADENOSYLTRANSFERASE"/>
    <property type="match status" value="1"/>
</dbReference>
<dbReference type="NCBIfam" id="TIGR00708">
    <property type="entry name" value="cobA"/>
    <property type="match status" value="1"/>
</dbReference>
<reference evidence="10 11" key="1">
    <citation type="submission" date="2019-10" db="EMBL/GenBank/DDBJ databases">
        <title>Prolixibacter strains distinguished by the presence of nitrate reductase genes were adept at nitrate-dependent anaerobic corrosion of metallic iron and carbon steel.</title>
        <authorList>
            <person name="Iino T."/>
            <person name="Shono N."/>
            <person name="Ito K."/>
            <person name="Nakamura R."/>
            <person name="Sueoka K."/>
            <person name="Harayama S."/>
            <person name="Ohkuma M."/>
        </authorList>
    </citation>
    <scope>NUCLEOTIDE SEQUENCE [LARGE SCALE GENOMIC DNA]</scope>
    <source>
        <strain evidence="10 11">JCM 13498</strain>
    </source>
</reference>
<dbReference type="GO" id="GO:0008817">
    <property type="term" value="F:corrinoid adenosyltransferase activity"/>
    <property type="evidence" value="ECO:0007669"/>
    <property type="project" value="UniProtKB-EC"/>
</dbReference>
<dbReference type="Pfam" id="PF02572">
    <property type="entry name" value="CobA_CobO_BtuR"/>
    <property type="match status" value="1"/>
</dbReference>
<evidence type="ECO:0000256" key="8">
    <source>
        <dbReference type="ARBA" id="ARBA00048555"/>
    </source>
</evidence>
<dbReference type="RefSeq" id="WP_027586150.1">
    <property type="nucleotide sequence ID" value="NZ_BLAX01000001.1"/>
</dbReference>
<comment type="similarity">
    <text evidence="2">Belongs to the Cob(I)alamin adenosyltransferase family.</text>
</comment>
<organism evidence="10 11">
    <name type="scientific">Prolixibacter bellariivorans</name>
    <dbReference type="NCBI Taxonomy" id="314319"/>
    <lineage>
        <taxon>Bacteria</taxon>
        <taxon>Pseudomonadati</taxon>
        <taxon>Bacteroidota</taxon>
        <taxon>Bacteroidia</taxon>
        <taxon>Marinilabiliales</taxon>
        <taxon>Prolixibacteraceae</taxon>
        <taxon>Prolixibacter</taxon>
    </lineage>
</organism>
<sequence length="171" mass="18884">MKGYVQVYTGNGKGKTTAAIGLAVRAAGAGKKVFFAQFVKGCTYSEHEAIARSLPEISVRQYGLKCFIVEEASEEDINAARQGLEEVTTVLSSGDYDLVILDEACIAVHFNLFSSEELIRAIQSREKHTEVVVTGRYATPDLITIADLVTEMKEVKHYYRQGLIGRRGIEF</sequence>
<dbReference type="EMBL" id="BLAX01000001">
    <property type="protein sequence ID" value="GET31353.1"/>
    <property type="molecule type" value="Genomic_DNA"/>
</dbReference>
<dbReference type="SUPFAM" id="SSF52540">
    <property type="entry name" value="P-loop containing nucleoside triphosphate hydrolases"/>
    <property type="match status" value="1"/>
</dbReference>
<evidence type="ECO:0000256" key="1">
    <source>
        <dbReference type="ARBA" id="ARBA00005121"/>
    </source>
</evidence>
<evidence type="ECO:0000256" key="4">
    <source>
        <dbReference type="ARBA" id="ARBA00024929"/>
    </source>
</evidence>
<gene>
    <name evidence="10" type="primary">btuR</name>
    <name evidence="10" type="ORF">PbJCM13498_02160</name>
</gene>
<dbReference type="AlphaFoldDB" id="A0A5M4AUQ4"/>
<evidence type="ECO:0000256" key="3">
    <source>
        <dbReference type="ARBA" id="ARBA00012454"/>
    </source>
</evidence>
<evidence type="ECO:0000313" key="10">
    <source>
        <dbReference type="EMBL" id="GET31353.1"/>
    </source>
</evidence>
<dbReference type="GO" id="GO:0009236">
    <property type="term" value="P:cobalamin biosynthetic process"/>
    <property type="evidence" value="ECO:0007669"/>
    <property type="project" value="InterPro"/>
</dbReference>
<comment type="function">
    <text evidence="4">Required for both de novo synthesis of the corrin ring for the assimilation of exogenous corrinoids. Participates in the adenosylation of a variety of incomplete and complete corrinoids.</text>
</comment>
<comment type="catalytic activity">
    <reaction evidence="8">
        <text>2 cob(II)yrinate a,c diamide + reduced [electron-transfer flavoprotein] + 2 ATP = 2 adenosylcob(III)yrinate a,c-diamide + 2 triphosphate + oxidized [electron-transfer flavoprotein] + 3 H(+)</text>
        <dbReference type="Rhea" id="RHEA:11528"/>
        <dbReference type="Rhea" id="RHEA-COMP:10685"/>
        <dbReference type="Rhea" id="RHEA-COMP:10686"/>
        <dbReference type="ChEBI" id="CHEBI:15378"/>
        <dbReference type="ChEBI" id="CHEBI:18036"/>
        <dbReference type="ChEBI" id="CHEBI:30616"/>
        <dbReference type="ChEBI" id="CHEBI:57692"/>
        <dbReference type="ChEBI" id="CHEBI:58307"/>
        <dbReference type="ChEBI" id="CHEBI:58503"/>
        <dbReference type="ChEBI" id="CHEBI:58537"/>
        <dbReference type="EC" id="2.5.1.17"/>
    </reaction>
</comment>
<comment type="pathway">
    <text evidence="1">Cofactor biosynthesis; adenosylcobalamin biosynthesis; adenosylcobalamin from cob(II)yrinate a,c-diamide: step 2/7.</text>
</comment>
<keyword evidence="10" id="KW-0808">Transferase</keyword>
<dbReference type="InterPro" id="IPR027417">
    <property type="entry name" value="P-loop_NTPase"/>
</dbReference>
<evidence type="ECO:0000256" key="6">
    <source>
        <dbReference type="ARBA" id="ARBA00033334"/>
    </source>
</evidence>
<dbReference type="OrthoDB" id="9810309at2"/>
<evidence type="ECO:0000256" key="2">
    <source>
        <dbReference type="ARBA" id="ARBA00007487"/>
    </source>
</evidence>
<evidence type="ECO:0000313" key="11">
    <source>
        <dbReference type="Proteomes" id="UP000391834"/>
    </source>
</evidence>
<dbReference type="EC" id="2.5.1.17" evidence="3"/>
<accession>A0A5M4AUQ4</accession>
<evidence type="ECO:0000256" key="9">
    <source>
        <dbReference type="ARBA" id="ARBA00048692"/>
    </source>
</evidence>
<protein>
    <recommendedName>
        <fullName evidence="3">corrinoid adenosyltransferase</fullName>
        <ecNumber evidence="3">2.5.1.17</ecNumber>
    </recommendedName>
    <alternativeName>
        <fullName evidence="5">Cob(II)alamin adenosyltransferase</fullName>
    </alternativeName>
    <alternativeName>
        <fullName evidence="7">Cob(II)yrinic acid a,c-diamide adenosyltransferase</fullName>
    </alternativeName>
    <alternativeName>
        <fullName evidence="6">Cobinamide/cobalamin adenosyltransferase</fullName>
    </alternativeName>
</protein>
<comment type="caution">
    <text evidence="10">The sequence shown here is derived from an EMBL/GenBank/DDBJ whole genome shotgun (WGS) entry which is preliminary data.</text>
</comment>
<dbReference type="Gene3D" id="3.40.50.300">
    <property type="entry name" value="P-loop containing nucleotide triphosphate hydrolases"/>
    <property type="match status" value="1"/>
</dbReference>
<evidence type="ECO:0000256" key="5">
    <source>
        <dbReference type="ARBA" id="ARBA00031529"/>
    </source>
</evidence>